<dbReference type="Pfam" id="PF07005">
    <property type="entry name" value="SBD_N"/>
    <property type="match status" value="1"/>
</dbReference>
<feature type="domain" description="Four-carbon acid sugar kinase N-terminal" evidence="1">
    <location>
        <begin position="3"/>
        <end position="49"/>
    </location>
</feature>
<reference evidence="2" key="1">
    <citation type="submission" date="2021-04" db="EMBL/GenBank/DDBJ databases">
        <title>Whole genome sequencing of Enterococci isolates from hospitalized patients.</title>
        <authorList>
            <person name="Ogoti B.M."/>
            <person name="Onyambu F.G."/>
        </authorList>
    </citation>
    <scope>NUCLEOTIDE SEQUENCE</scope>
    <source>
        <strain evidence="2">242</strain>
    </source>
</reference>
<name>A0A941J4X8_9BACI</name>
<dbReference type="Proteomes" id="UP000680045">
    <property type="component" value="Unassembled WGS sequence"/>
</dbReference>
<dbReference type="InterPro" id="IPR037051">
    <property type="entry name" value="4-carb_acid_sugar_kinase_N_sf"/>
</dbReference>
<accession>A0A941J4X8</accession>
<gene>
    <name evidence="2" type="ORF">KEH51_06630</name>
</gene>
<sequence>MGINYSIISRSDSTLRGHYPLEINVLQDELLKTADVQISGHLIIPAFLKHIVTP</sequence>
<comment type="caution">
    <text evidence="2">The sequence shown here is derived from an EMBL/GenBank/DDBJ whole genome shotgun (WGS) entry which is preliminary data.</text>
</comment>
<evidence type="ECO:0000313" key="2">
    <source>
        <dbReference type="EMBL" id="MBR8644417.1"/>
    </source>
</evidence>
<proteinExistence type="predicted"/>
<dbReference type="SUPFAM" id="SSF142764">
    <property type="entry name" value="YgbK-like"/>
    <property type="match status" value="1"/>
</dbReference>
<evidence type="ECO:0000259" key="1">
    <source>
        <dbReference type="Pfam" id="PF07005"/>
    </source>
</evidence>
<protein>
    <recommendedName>
        <fullName evidence="1">Four-carbon acid sugar kinase N-terminal domain-containing protein</fullName>
    </recommendedName>
</protein>
<dbReference type="AlphaFoldDB" id="A0A941J4X8"/>
<dbReference type="Gene3D" id="3.40.50.10840">
    <property type="entry name" value="Putative sugar-binding, N-terminal domain"/>
    <property type="match status" value="1"/>
</dbReference>
<dbReference type="EMBL" id="JAGTPW010000008">
    <property type="protein sequence ID" value="MBR8644417.1"/>
    <property type="molecule type" value="Genomic_DNA"/>
</dbReference>
<evidence type="ECO:0000313" key="3">
    <source>
        <dbReference type="Proteomes" id="UP000680045"/>
    </source>
</evidence>
<dbReference type="InterPro" id="IPR010737">
    <property type="entry name" value="4-carb_acid_sugar_kinase_N"/>
</dbReference>
<organism evidence="2 3">
    <name type="scientific">Peribacillus frigoritolerans</name>
    <dbReference type="NCBI Taxonomy" id="450367"/>
    <lineage>
        <taxon>Bacteria</taxon>
        <taxon>Bacillati</taxon>
        <taxon>Bacillota</taxon>
        <taxon>Bacilli</taxon>
        <taxon>Bacillales</taxon>
        <taxon>Bacillaceae</taxon>
        <taxon>Peribacillus</taxon>
    </lineage>
</organism>